<proteinExistence type="predicted"/>
<feature type="domain" description="PilZ" evidence="1">
    <location>
        <begin position="98"/>
        <end position="188"/>
    </location>
</feature>
<dbReference type="Pfam" id="PF07238">
    <property type="entry name" value="PilZ"/>
    <property type="match status" value="1"/>
</dbReference>
<evidence type="ECO:0000313" key="3">
    <source>
        <dbReference type="Proteomes" id="UP000482209"/>
    </source>
</evidence>
<keyword evidence="3" id="KW-1185">Reference proteome</keyword>
<comment type="caution">
    <text evidence="2">The sequence shown here is derived from an EMBL/GenBank/DDBJ whole genome shotgun (WGS) entry which is preliminary data.</text>
</comment>
<gene>
    <name evidence="2" type="ORF">FYJ58_06085</name>
</gene>
<evidence type="ECO:0000313" key="2">
    <source>
        <dbReference type="EMBL" id="MSS63446.1"/>
    </source>
</evidence>
<accession>A0A6L5XX69</accession>
<protein>
    <submittedName>
        <fullName evidence="2">PilZ domain-containing protein</fullName>
    </submittedName>
</protein>
<evidence type="ECO:0000259" key="1">
    <source>
        <dbReference type="Pfam" id="PF07238"/>
    </source>
</evidence>
<organism evidence="2 3">
    <name type="scientific">Velocimicrobium porci</name>
    <dbReference type="NCBI Taxonomy" id="2606634"/>
    <lineage>
        <taxon>Bacteria</taxon>
        <taxon>Bacillati</taxon>
        <taxon>Bacillota</taxon>
        <taxon>Clostridia</taxon>
        <taxon>Lachnospirales</taxon>
        <taxon>Lachnospiraceae</taxon>
        <taxon>Velocimicrobium</taxon>
    </lineage>
</organism>
<dbReference type="InterPro" id="IPR009875">
    <property type="entry name" value="PilZ_domain"/>
</dbReference>
<dbReference type="SUPFAM" id="SSF141371">
    <property type="entry name" value="PilZ domain-like"/>
    <property type="match status" value="1"/>
</dbReference>
<sequence>MKRNELEKNHKFELLITYNNQTLSYESKIFDFYNEWILIPVITVDKKIVGFSENCNVDFIYADDSQLYRWQNISLKPVRMGKKVLHKIEMGEEGTLYNRRKAFRLFIGEQMKLRYSTEDGRITTQVLVKDVSETGFGFFSKEDLSLKKLVSIHLIDNSMILDLSGTIVRKQKLEDRDSFYYGCQLTHRNDILNKYIVKKQRELLYSHSH</sequence>
<dbReference type="AlphaFoldDB" id="A0A6L5XX69"/>
<name>A0A6L5XX69_9FIRM</name>
<dbReference type="Proteomes" id="UP000482209">
    <property type="component" value="Unassembled WGS sequence"/>
</dbReference>
<dbReference type="EMBL" id="VUMT01000007">
    <property type="protein sequence ID" value="MSS63446.1"/>
    <property type="molecule type" value="Genomic_DNA"/>
</dbReference>
<dbReference type="RefSeq" id="WP_154518773.1">
    <property type="nucleotide sequence ID" value="NZ_VUMT01000007.1"/>
</dbReference>
<reference evidence="2 3" key="1">
    <citation type="submission" date="2019-08" db="EMBL/GenBank/DDBJ databases">
        <title>In-depth cultivation of the pig gut microbiome towards novel bacterial diversity and tailored functional studies.</title>
        <authorList>
            <person name="Wylensek D."/>
            <person name="Hitch T.C.A."/>
            <person name="Clavel T."/>
        </authorList>
    </citation>
    <scope>NUCLEOTIDE SEQUENCE [LARGE SCALE GENOMIC DNA]</scope>
    <source>
        <strain evidence="2 3">WCA-693-APC-MOT-I</strain>
    </source>
</reference>
<dbReference type="GO" id="GO:0035438">
    <property type="term" value="F:cyclic-di-GMP binding"/>
    <property type="evidence" value="ECO:0007669"/>
    <property type="project" value="InterPro"/>
</dbReference>